<evidence type="ECO:0000259" key="5">
    <source>
        <dbReference type="PROSITE" id="PS50045"/>
    </source>
</evidence>
<dbReference type="GO" id="GO:0005524">
    <property type="term" value="F:ATP binding"/>
    <property type="evidence" value="ECO:0007669"/>
    <property type="project" value="UniProtKB-KW"/>
</dbReference>
<organism evidence="6 7">
    <name type="scientific">Bacteriovorax stolpii</name>
    <name type="common">Bdellovibrio stolpii</name>
    <dbReference type="NCBI Taxonomy" id="960"/>
    <lineage>
        <taxon>Bacteria</taxon>
        <taxon>Pseudomonadati</taxon>
        <taxon>Bdellovibrionota</taxon>
        <taxon>Bacteriovoracia</taxon>
        <taxon>Bacteriovoracales</taxon>
        <taxon>Bacteriovoracaceae</taxon>
        <taxon>Bacteriovorax</taxon>
    </lineage>
</organism>
<dbReference type="Gene3D" id="1.10.8.60">
    <property type="match status" value="1"/>
</dbReference>
<dbReference type="GO" id="GO:0006355">
    <property type="term" value="P:regulation of DNA-templated transcription"/>
    <property type="evidence" value="ECO:0007669"/>
    <property type="project" value="InterPro"/>
</dbReference>
<dbReference type="KEGG" id="bsto:C0V70_00550"/>
<dbReference type="AlphaFoldDB" id="A0A2K9NM83"/>
<dbReference type="SUPFAM" id="SSF46689">
    <property type="entry name" value="Homeodomain-like"/>
    <property type="match status" value="1"/>
</dbReference>
<dbReference type="InterPro" id="IPR058031">
    <property type="entry name" value="AAA_lid_NorR"/>
</dbReference>
<dbReference type="Pfam" id="PF00158">
    <property type="entry name" value="Sigma54_activat"/>
    <property type="match status" value="1"/>
</dbReference>
<dbReference type="PANTHER" id="PTHR32071">
    <property type="entry name" value="TRANSCRIPTIONAL REGULATORY PROTEIN"/>
    <property type="match status" value="1"/>
</dbReference>
<dbReference type="InterPro" id="IPR003593">
    <property type="entry name" value="AAA+_ATPase"/>
</dbReference>
<dbReference type="InterPro" id="IPR027417">
    <property type="entry name" value="P-loop_NTPase"/>
</dbReference>
<dbReference type="OrthoDB" id="9803970at2"/>
<evidence type="ECO:0000256" key="4">
    <source>
        <dbReference type="ARBA" id="ARBA00023163"/>
    </source>
</evidence>
<dbReference type="PRINTS" id="PR01590">
    <property type="entry name" value="HTHFIS"/>
</dbReference>
<dbReference type="Pfam" id="PF25601">
    <property type="entry name" value="AAA_lid_14"/>
    <property type="match status" value="1"/>
</dbReference>
<evidence type="ECO:0000313" key="6">
    <source>
        <dbReference type="EMBL" id="AUN96618.1"/>
    </source>
</evidence>
<dbReference type="PROSITE" id="PS00675">
    <property type="entry name" value="SIGMA54_INTERACT_1"/>
    <property type="match status" value="1"/>
</dbReference>
<gene>
    <name evidence="6" type="ORF">C0V70_00550</name>
</gene>
<dbReference type="Gene3D" id="1.10.10.60">
    <property type="entry name" value="Homeodomain-like"/>
    <property type="match status" value="1"/>
</dbReference>
<keyword evidence="7" id="KW-1185">Reference proteome</keyword>
<proteinExistence type="predicted"/>
<dbReference type="Pfam" id="PF02954">
    <property type="entry name" value="HTH_8"/>
    <property type="match status" value="1"/>
</dbReference>
<dbReference type="FunFam" id="3.40.50.300:FF:000006">
    <property type="entry name" value="DNA-binding transcriptional regulator NtrC"/>
    <property type="match status" value="1"/>
</dbReference>
<keyword evidence="1" id="KW-0547">Nucleotide-binding</keyword>
<protein>
    <recommendedName>
        <fullName evidence="5">Sigma-54 factor interaction domain-containing protein</fullName>
    </recommendedName>
</protein>
<dbReference type="InterPro" id="IPR002197">
    <property type="entry name" value="HTH_Fis"/>
</dbReference>
<feature type="domain" description="Sigma-54 factor interaction" evidence="5">
    <location>
        <begin position="1"/>
        <end position="221"/>
    </location>
</feature>
<dbReference type="SUPFAM" id="SSF52540">
    <property type="entry name" value="P-loop containing nucleoside triphosphate hydrolases"/>
    <property type="match status" value="1"/>
</dbReference>
<dbReference type="Gene3D" id="3.40.50.300">
    <property type="entry name" value="P-loop containing nucleotide triphosphate hydrolases"/>
    <property type="match status" value="1"/>
</dbReference>
<evidence type="ECO:0000256" key="3">
    <source>
        <dbReference type="ARBA" id="ARBA00023015"/>
    </source>
</evidence>
<name>A0A2K9NM83_BACTC</name>
<dbReference type="RefSeq" id="WP_102241913.1">
    <property type="nucleotide sequence ID" value="NZ_CP025704.1"/>
</dbReference>
<dbReference type="SMART" id="SM00382">
    <property type="entry name" value="AAA"/>
    <property type="match status" value="1"/>
</dbReference>
<evidence type="ECO:0000256" key="1">
    <source>
        <dbReference type="ARBA" id="ARBA00022741"/>
    </source>
</evidence>
<dbReference type="InterPro" id="IPR009057">
    <property type="entry name" value="Homeodomain-like_sf"/>
</dbReference>
<sequence length="316" mass="36055">MNTLLREKCINLKAPLLITGETGTGKSRLAHDIYRQSSIHQEKFLTVHLATLKEDLLESELFGHKKGSFTGALENKSGYFQDVGTGTLFLDEIGELSLEAQKKLLYVMEEKKFTPVGGSASLDFRGRIIMATNRNLKQMVESGLFREDLYYRIKIFHLELSPLREDKKQLREIIQTLFNELKERHSSPYARLSNEAMELLMGRNWKGNIREIKNALEFALVMSPKNVIESADFPYDQNEVILPEEINALAGFPEDFHQSQELFEKVFLEAMLAKNGGKVNETARRLGISKTTLIQKARKYGINTLKMRAEAFDFAA</sequence>
<dbReference type="InterPro" id="IPR002078">
    <property type="entry name" value="Sigma_54_int"/>
</dbReference>
<dbReference type="CDD" id="cd00009">
    <property type="entry name" value="AAA"/>
    <property type="match status" value="1"/>
</dbReference>
<dbReference type="EMBL" id="CP025704">
    <property type="protein sequence ID" value="AUN96618.1"/>
    <property type="molecule type" value="Genomic_DNA"/>
</dbReference>
<reference evidence="6 7" key="1">
    <citation type="submission" date="2018-01" db="EMBL/GenBank/DDBJ databases">
        <title>Complete genome sequence of Bacteriovorax stolpii DSM12778.</title>
        <authorList>
            <person name="Tang B."/>
            <person name="Chang J."/>
        </authorList>
    </citation>
    <scope>NUCLEOTIDE SEQUENCE [LARGE SCALE GENOMIC DNA]</scope>
    <source>
        <strain evidence="6 7">DSM 12778</strain>
    </source>
</reference>
<accession>A0A2K9NM83</accession>
<evidence type="ECO:0000256" key="2">
    <source>
        <dbReference type="ARBA" id="ARBA00022840"/>
    </source>
</evidence>
<dbReference type="PROSITE" id="PS50045">
    <property type="entry name" value="SIGMA54_INTERACT_4"/>
    <property type="match status" value="1"/>
</dbReference>
<dbReference type="Proteomes" id="UP000235584">
    <property type="component" value="Chromosome"/>
</dbReference>
<keyword evidence="4" id="KW-0804">Transcription</keyword>
<keyword evidence="2" id="KW-0067">ATP-binding</keyword>
<dbReference type="InterPro" id="IPR025662">
    <property type="entry name" value="Sigma_54_int_dom_ATP-bd_1"/>
</dbReference>
<dbReference type="GO" id="GO:0043565">
    <property type="term" value="F:sequence-specific DNA binding"/>
    <property type="evidence" value="ECO:0007669"/>
    <property type="project" value="InterPro"/>
</dbReference>
<keyword evidence="3" id="KW-0805">Transcription regulation</keyword>
<evidence type="ECO:0000313" key="7">
    <source>
        <dbReference type="Proteomes" id="UP000235584"/>
    </source>
</evidence>